<evidence type="ECO:0000313" key="3">
    <source>
        <dbReference type="WBParaSite" id="ACOC_0001266701-mRNA-1"/>
    </source>
</evidence>
<name>A0A0R3Q118_ANGCS</name>
<reference evidence="3" key="1">
    <citation type="submission" date="2017-02" db="UniProtKB">
        <authorList>
            <consortium name="WormBaseParasite"/>
        </authorList>
    </citation>
    <scope>IDENTIFICATION</scope>
</reference>
<dbReference type="AlphaFoldDB" id="A0A0R3Q118"/>
<organism evidence="3">
    <name type="scientific">Angiostrongylus costaricensis</name>
    <name type="common">Nematode worm</name>
    <dbReference type="NCBI Taxonomy" id="334426"/>
    <lineage>
        <taxon>Eukaryota</taxon>
        <taxon>Metazoa</taxon>
        <taxon>Ecdysozoa</taxon>
        <taxon>Nematoda</taxon>
        <taxon>Chromadorea</taxon>
        <taxon>Rhabditida</taxon>
        <taxon>Rhabditina</taxon>
        <taxon>Rhabditomorpha</taxon>
        <taxon>Strongyloidea</taxon>
        <taxon>Metastrongylidae</taxon>
        <taxon>Angiostrongylus</taxon>
    </lineage>
</organism>
<dbReference type="WBParaSite" id="ACOC_0001266701-mRNA-1">
    <property type="protein sequence ID" value="ACOC_0001266701-mRNA-1"/>
    <property type="gene ID" value="ACOC_0001266701"/>
</dbReference>
<evidence type="ECO:0000313" key="1">
    <source>
        <dbReference type="EMBL" id="VDM64253.1"/>
    </source>
</evidence>
<accession>A0A0R3Q118</accession>
<dbReference type="EMBL" id="UYYA01005153">
    <property type="protein sequence ID" value="VDM64253.1"/>
    <property type="molecule type" value="Genomic_DNA"/>
</dbReference>
<proteinExistence type="predicted"/>
<protein>
    <submittedName>
        <fullName evidence="3">Cystatin domain-containing protein</fullName>
    </submittedName>
</protein>
<reference evidence="1 2" key="2">
    <citation type="submission" date="2018-11" db="EMBL/GenBank/DDBJ databases">
        <authorList>
            <consortium name="Pathogen Informatics"/>
        </authorList>
    </citation>
    <scope>NUCLEOTIDE SEQUENCE [LARGE SCALE GENOMIC DNA]</scope>
    <source>
        <strain evidence="1 2">Costa Rica</strain>
    </source>
</reference>
<keyword evidence="2" id="KW-1185">Reference proteome</keyword>
<evidence type="ECO:0000313" key="2">
    <source>
        <dbReference type="Proteomes" id="UP000267027"/>
    </source>
</evidence>
<sequence>MPILVHQINPVDGRFLIAVIDRNRVALEQHIPLTTPDEEHTNIYDWKTIGEQFYFNMRSNTDLPLIRHLEPGQWKPPGYKRTMVAIMVTICAYNARTLEFESSVEDLLMQARRIKYIIGLAETRRRYSFNVVYDTGEEPFLGTCDSDSAASAFSSTRVCP</sequence>
<gene>
    <name evidence="1" type="ORF">ACOC_LOCUS12668</name>
</gene>
<dbReference type="Proteomes" id="UP000267027">
    <property type="component" value="Unassembled WGS sequence"/>
</dbReference>